<feature type="transmembrane region" description="Helical" evidence="10">
    <location>
        <begin position="313"/>
        <end position="334"/>
    </location>
</feature>
<feature type="transmembrane region" description="Helical" evidence="10">
    <location>
        <begin position="186"/>
        <end position="208"/>
    </location>
</feature>
<evidence type="ECO:0000256" key="6">
    <source>
        <dbReference type="ARBA" id="ARBA00022989"/>
    </source>
</evidence>
<keyword evidence="3 10" id="KW-0812">Transmembrane</keyword>
<keyword evidence="6 10" id="KW-1133">Transmembrane helix</keyword>
<feature type="transmembrane region" description="Helical" evidence="10">
    <location>
        <begin position="274"/>
        <end position="292"/>
    </location>
</feature>
<keyword evidence="10 11" id="KW-0813">Transport</keyword>
<dbReference type="HAMAP" id="MF_02078">
    <property type="entry name" value="MurJ_MviN"/>
    <property type="match status" value="1"/>
</dbReference>
<feature type="transmembrane region" description="Helical" evidence="10">
    <location>
        <begin position="354"/>
        <end position="374"/>
    </location>
</feature>
<dbReference type="EMBL" id="CP013920">
    <property type="protein sequence ID" value="AMA65137.1"/>
    <property type="molecule type" value="Genomic_DNA"/>
</dbReference>
<proteinExistence type="inferred from homology"/>
<dbReference type="AlphaFoldDB" id="A0A0X9W780"/>
<comment type="pathway">
    <text evidence="10">Cell wall biogenesis; peptidoglycan biosynthesis.</text>
</comment>
<feature type="transmembrane region" description="Helical" evidence="10">
    <location>
        <begin position="441"/>
        <end position="466"/>
    </location>
</feature>
<dbReference type="GO" id="GO:0005886">
    <property type="term" value="C:plasma membrane"/>
    <property type="evidence" value="ECO:0007669"/>
    <property type="project" value="UniProtKB-SubCell"/>
</dbReference>
<gene>
    <name evidence="10 12" type="primary">murJ</name>
    <name evidence="12" type="ORF">AUT07_00583</name>
</gene>
<evidence type="ECO:0000256" key="1">
    <source>
        <dbReference type="ARBA" id="ARBA00004651"/>
    </source>
</evidence>
<name>A0A0X9W780_9GAMM</name>
<dbReference type="PANTHER" id="PTHR47019">
    <property type="entry name" value="LIPID II FLIPPASE MURJ"/>
    <property type="match status" value="1"/>
</dbReference>
<dbReference type="UniPathway" id="UPA00219"/>
<evidence type="ECO:0000313" key="12">
    <source>
        <dbReference type="EMBL" id="AMA65137.1"/>
    </source>
</evidence>
<dbReference type="InterPro" id="IPR004268">
    <property type="entry name" value="MurJ"/>
</dbReference>
<evidence type="ECO:0000256" key="7">
    <source>
        <dbReference type="ARBA" id="ARBA00023136"/>
    </source>
</evidence>
<feature type="transmembrane region" description="Helical" evidence="10">
    <location>
        <begin position="83"/>
        <end position="114"/>
    </location>
</feature>
<dbReference type="GO" id="GO:0015648">
    <property type="term" value="F:lipid-linked peptidoglycan transporter activity"/>
    <property type="evidence" value="ECO:0007669"/>
    <property type="project" value="UniProtKB-UniRule"/>
</dbReference>
<dbReference type="GO" id="GO:0009252">
    <property type="term" value="P:peptidoglycan biosynthetic process"/>
    <property type="evidence" value="ECO:0007669"/>
    <property type="project" value="UniProtKB-UniRule"/>
</dbReference>
<dbReference type="STRING" id="634113.AUT07_00583"/>
<comment type="similarity">
    <text evidence="9 10 11">Belongs to the MurJ/MviN family.</text>
</comment>
<evidence type="ECO:0000256" key="5">
    <source>
        <dbReference type="ARBA" id="ARBA00022984"/>
    </source>
</evidence>
<feature type="transmembrane region" description="Helical" evidence="10">
    <location>
        <begin position="161"/>
        <end position="180"/>
    </location>
</feature>
<dbReference type="GO" id="GO:0008360">
    <property type="term" value="P:regulation of cell shape"/>
    <property type="evidence" value="ECO:0007669"/>
    <property type="project" value="UniProtKB-UniRule"/>
</dbReference>
<dbReference type="PRINTS" id="PR01806">
    <property type="entry name" value="VIRFACTRMVIN"/>
</dbReference>
<evidence type="ECO:0000256" key="4">
    <source>
        <dbReference type="ARBA" id="ARBA00022960"/>
    </source>
</evidence>
<evidence type="ECO:0000256" key="9">
    <source>
        <dbReference type="ARBA" id="ARBA00061532"/>
    </source>
</evidence>
<keyword evidence="5 10" id="KW-0573">Peptidoglycan synthesis</keyword>
<dbReference type="Proteomes" id="UP000069926">
    <property type="component" value="Chromosome"/>
</dbReference>
<comment type="subcellular location">
    <subcellularLocation>
        <location evidence="10">Cell inner membrane</location>
        <topology evidence="10">Multi-pass membrane protein</topology>
    </subcellularLocation>
    <subcellularLocation>
        <location evidence="1">Cell membrane</location>
        <topology evidence="1">Multi-pass membrane protein</topology>
    </subcellularLocation>
</comment>
<evidence type="ECO:0000313" key="13">
    <source>
        <dbReference type="Proteomes" id="UP000069926"/>
    </source>
</evidence>
<protein>
    <recommendedName>
        <fullName evidence="10">Probable lipid II flippase MurJ</fullName>
    </recommendedName>
</protein>
<dbReference type="InterPro" id="IPR051050">
    <property type="entry name" value="Lipid_II_flippase_MurJ/MviN"/>
</dbReference>
<dbReference type="OrthoDB" id="9816572at2"/>
<dbReference type="GO" id="GO:0034204">
    <property type="term" value="P:lipid translocation"/>
    <property type="evidence" value="ECO:0007669"/>
    <property type="project" value="TreeGrafter"/>
</dbReference>
<feature type="transmembrane region" description="Helical" evidence="10">
    <location>
        <begin position="134"/>
        <end position="154"/>
    </location>
</feature>
<keyword evidence="10" id="KW-0997">Cell inner membrane</keyword>
<dbReference type="PATRIC" id="fig|634113.3.peg.550"/>
<evidence type="ECO:0000256" key="2">
    <source>
        <dbReference type="ARBA" id="ARBA00022475"/>
    </source>
</evidence>
<comment type="function">
    <text evidence="8 10 11">Involved in peptidoglycan biosynthesis. Transports lipid-linked peptidoglycan precursors from the inner to the outer leaflet of the cytoplasmic membrane.</text>
</comment>
<keyword evidence="10 11" id="KW-0961">Cell wall biogenesis/degradation</keyword>
<accession>A0A0X9W780</accession>
<dbReference type="KEGG" id="asy:AUT07_00583"/>
<sequence>MNLFKSLVSVSIITIFSRILGFIRDTFIAHFFGASVVTDAFFISFKLPNILRRIFAEGAFSQSFIPILGEYKNKEHIDTIRNFISYVAGLLILILFIITVLGILVAPWIIYIIAPGFIDIPDKFDLTVRLFRITFPYILFISLVSFISSILNTWNKFSVPAFSPILLNISMIMSMLFLVPYCEFPILALSWGVFIGGILQLLYQIPFLKGMGLLVLPRISMQHIGVLRVIKLMGSAIIGVSISQISLMINTVLASFLESGSISWIYYADRLMEIPSGILGSTIGTILLPSLSKSFSTGNYREYQCLINWGLRLCFLLALPCTIVLAIFAKPLIISLFQYGNFSSYDTTMTFRALIAYCIGLMGLIIVRILATVFYSRKDIKTPIKIAFVSLILTQLMNIIFIKLLQHVGLILSISLSACINAFMLYWQLLRQGIFIPSLNWGNFLLKLSASLMIMTIILVLILQYIPLWEEEIMLIRISWLLIVFFIGIISYFIALFVFGFRLRDFSLSVM</sequence>
<dbReference type="NCBIfam" id="TIGR01695">
    <property type="entry name" value="murJ_mviN"/>
    <property type="match status" value="1"/>
</dbReference>
<dbReference type="GO" id="GO:0071555">
    <property type="term" value="P:cell wall organization"/>
    <property type="evidence" value="ECO:0007669"/>
    <property type="project" value="UniProtKB-UniRule"/>
</dbReference>
<dbReference type="CDD" id="cd13123">
    <property type="entry name" value="MATE_MurJ_like"/>
    <property type="match status" value="1"/>
</dbReference>
<evidence type="ECO:0000256" key="8">
    <source>
        <dbReference type="ARBA" id="ARBA00060041"/>
    </source>
</evidence>
<evidence type="ECO:0000256" key="11">
    <source>
        <dbReference type="PIRNR" id="PIRNR002869"/>
    </source>
</evidence>
<feature type="transmembrane region" description="Helical" evidence="10">
    <location>
        <begin position="478"/>
        <end position="501"/>
    </location>
</feature>
<dbReference type="PANTHER" id="PTHR47019:SF1">
    <property type="entry name" value="LIPID II FLIPPASE MURJ"/>
    <property type="match status" value="1"/>
</dbReference>
<feature type="transmembrane region" description="Helical" evidence="10">
    <location>
        <begin position="410"/>
        <end position="429"/>
    </location>
</feature>
<feature type="transmembrane region" description="Helical" evidence="10">
    <location>
        <begin position="386"/>
        <end position="404"/>
    </location>
</feature>
<evidence type="ECO:0000256" key="10">
    <source>
        <dbReference type="HAMAP-Rule" id="MF_02078"/>
    </source>
</evidence>
<evidence type="ECO:0000256" key="3">
    <source>
        <dbReference type="ARBA" id="ARBA00022692"/>
    </source>
</evidence>
<keyword evidence="13" id="KW-1185">Reference proteome</keyword>
<keyword evidence="7 10" id="KW-0472">Membrane</keyword>
<organism evidence="12 13">
    <name type="scientific">Candidatus Arsenophonus lipoptenae</name>
    <dbReference type="NCBI Taxonomy" id="634113"/>
    <lineage>
        <taxon>Bacteria</taxon>
        <taxon>Pseudomonadati</taxon>
        <taxon>Pseudomonadota</taxon>
        <taxon>Gammaproteobacteria</taxon>
        <taxon>Enterobacterales</taxon>
        <taxon>Morganellaceae</taxon>
        <taxon>Arsenophonus</taxon>
    </lineage>
</organism>
<keyword evidence="2 10" id="KW-1003">Cell membrane</keyword>
<dbReference type="PIRSF" id="PIRSF002869">
    <property type="entry name" value="MviN"/>
    <property type="match status" value="1"/>
</dbReference>
<reference evidence="12 13" key="1">
    <citation type="submission" date="2016-01" db="EMBL/GenBank/DDBJ databases">
        <title>Genome sequence of Ca. Arsenophonus lipopteni, the exclusive symbiont of a blood sucking fly Lipoptena cervi (Diptera: Hippoboscidae).</title>
        <authorList>
            <person name="Novakova E."/>
            <person name="Hypsa V."/>
            <person name="Nguyen P."/>
            <person name="Husnik F."/>
            <person name="Darby A.C."/>
        </authorList>
    </citation>
    <scope>NUCLEOTIDE SEQUENCE [LARGE SCALE GENOMIC DNA]</scope>
    <source>
        <strain evidence="12 13">CB</strain>
    </source>
</reference>
<feature type="transmembrane region" description="Helical" evidence="10">
    <location>
        <begin position="27"/>
        <end position="45"/>
    </location>
</feature>
<feature type="transmembrane region" description="Helical" evidence="10">
    <location>
        <begin position="229"/>
        <end position="254"/>
    </location>
</feature>
<dbReference type="RefSeq" id="WP_066283911.1">
    <property type="nucleotide sequence ID" value="NZ_CP013920.1"/>
</dbReference>
<keyword evidence="4 10" id="KW-0133">Cell shape</keyword>
<dbReference type="Pfam" id="PF03023">
    <property type="entry name" value="MurJ"/>
    <property type="match status" value="1"/>
</dbReference>